<keyword evidence="2" id="KW-1185">Reference proteome</keyword>
<name>A0ABU0AYT2_9FIRM</name>
<dbReference type="EMBL" id="JAUSUX010000004">
    <property type="protein sequence ID" value="MDQ0285629.1"/>
    <property type="molecule type" value="Genomic_DNA"/>
</dbReference>
<sequence length="87" mass="10470">MRCFELIRKQVYIKPHHNALLKKRACELGVTEAELIRRAIEAHLATGPLIRKDISAWEREKEFILSRVKKGDQEKGRQWRREELYER</sequence>
<organism evidence="1 2">
    <name type="scientific">Desulfofundulus luciae</name>
    <dbReference type="NCBI Taxonomy" id="74702"/>
    <lineage>
        <taxon>Bacteria</taxon>
        <taxon>Bacillati</taxon>
        <taxon>Bacillota</taxon>
        <taxon>Clostridia</taxon>
        <taxon>Eubacteriales</taxon>
        <taxon>Peptococcaceae</taxon>
        <taxon>Desulfofundulus</taxon>
    </lineage>
</organism>
<gene>
    <name evidence="1" type="ORF">J2Z49_000733</name>
</gene>
<protein>
    <recommendedName>
        <fullName evidence="3">Ribbon-helix-helix protein CopG domain-containing protein</fullName>
    </recommendedName>
</protein>
<evidence type="ECO:0000313" key="2">
    <source>
        <dbReference type="Proteomes" id="UP001225644"/>
    </source>
</evidence>
<dbReference type="Proteomes" id="UP001225644">
    <property type="component" value="Unassembled WGS sequence"/>
</dbReference>
<reference evidence="1 2" key="1">
    <citation type="submission" date="2023-07" db="EMBL/GenBank/DDBJ databases">
        <title>Genomic Encyclopedia of Type Strains, Phase IV (KMG-IV): sequencing the most valuable type-strain genomes for metagenomic binning, comparative biology and taxonomic classification.</title>
        <authorList>
            <person name="Goeker M."/>
        </authorList>
    </citation>
    <scope>NUCLEOTIDE SEQUENCE [LARGE SCALE GENOMIC DNA]</scope>
    <source>
        <strain evidence="1 2">DSM 12396</strain>
    </source>
</reference>
<comment type="caution">
    <text evidence="1">The sequence shown here is derived from an EMBL/GenBank/DDBJ whole genome shotgun (WGS) entry which is preliminary data.</text>
</comment>
<proteinExistence type="predicted"/>
<evidence type="ECO:0008006" key="3">
    <source>
        <dbReference type="Google" id="ProtNLM"/>
    </source>
</evidence>
<accession>A0ABU0AYT2</accession>
<dbReference type="RefSeq" id="WP_307399915.1">
    <property type="nucleotide sequence ID" value="NZ_JAUSUX010000004.1"/>
</dbReference>
<evidence type="ECO:0000313" key="1">
    <source>
        <dbReference type="EMBL" id="MDQ0285629.1"/>
    </source>
</evidence>